<evidence type="ECO:0000256" key="1">
    <source>
        <dbReference type="ARBA" id="ARBA00022679"/>
    </source>
</evidence>
<keyword evidence="4" id="KW-1185">Reference proteome</keyword>
<dbReference type="GO" id="GO:0032259">
    <property type="term" value="P:methylation"/>
    <property type="evidence" value="ECO:0007669"/>
    <property type="project" value="UniProtKB-KW"/>
</dbReference>
<dbReference type="CDD" id="cd02440">
    <property type="entry name" value="AdoMet_MTases"/>
    <property type="match status" value="1"/>
</dbReference>
<dbReference type="Proteomes" id="UP000317155">
    <property type="component" value="Unassembled WGS sequence"/>
</dbReference>
<accession>A0A550J7A0</accession>
<dbReference type="EMBL" id="VJVV01000012">
    <property type="protein sequence ID" value="TRO79105.1"/>
    <property type="molecule type" value="Genomic_DNA"/>
</dbReference>
<dbReference type="Pfam" id="PF13649">
    <property type="entry name" value="Methyltransf_25"/>
    <property type="match status" value="1"/>
</dbReference>
<dbReference type="Gene3D" id="3.40.50.150">
    <property type="entry name" value="Vaccinia Virus protein VP39"/>
    <property type="match status" value="1"/>
</dbReference>
<evidence type="ECO:0000313" key="3">
    <source>
        <dbReference type="EMBL" id="TRO79105.1"/>
    </source>
</evidence>
<gene>
    <name evidence="3" type="ORF">FL622_14070</name>
</gene>
<dbReference type="RefSeq" id="WP_092053982.1">
    <property type="nucleotide sequence ID" value="NZ_FOJJ01000004.1"/>
</dbReference>
<dbReference type="InterPro" id="IPR041698">
    <property type="entry name" value="Methyltransf_25"/>
</dbReference>
<name>A0A550J7A0_9BACT</name>
<feature type="domain" description="Methyltransferase" evidence="2">
    <location>
        <begin position="33"/>
        <end position="125"/>
    </location>
</feature>
<dbReference type="InterPro" id="IPR029063">
    <property type="entry name" value="SAM-dependent_MTases_sf"/>
</dbReference>
<dbReference type="PANTHER" id="PTHR43861">
    <property type="entry name" value="TRANS-ACONITATE 2-METHYLTRANSFERASE-RELATED"/>
    <property type="match status" value="1"/>
</dbReference>
<evidence type="ECO:0000313" key="4">
    <source>
        <dbReference type="Proteomes" id="UP000317155"/>
    </source>
</evidence>
<evidence type="ECO:0000259" key="2">
    <source>
        <dbReference type="Pfam" id="PF13649"/>
    </source>
</evidence>
<reference evidence="3 4" key="1">
    <citation type="submission" date="2019-07" db="EMBL/GenBank/DDBJ databases">
        <title>Insights of Desulfuromonas acetexigens electromicrobiology.</title>
        <authorList>
            <person name="Katuri K."/>
            <person name="Sapireddy V."/>
            <person name="Shaw D.R."/>
            <person name="Saikaly P."/>
        </authorList>
    </citation>
    <scope>NUCLEOTIDE SEQUENCE [LARGE SCALE GENOMIC DNA]</scope>
    <source>
        <strain evidence="3 4">2873</strain>
    </source>
</reference>
<organism evidence="3 4">
    <name type="scientific">Trichloromonas acetexigens</name>
    <dbReference type="NCBI Taxonomy" id="38815"/>
    <lineage>
        <taxon>Bacteria</taxon>
        <taxon>Pseudomonadati</taxon>
        <taxon>Thermodesulfobacteriota</taxon>
        <taxon>Desulfuromonadia</taxon>
        <taxon>Desulfuromonadales</taxon>
        <taxon>Trichloromonadaceae</taxon>
        <taxon>Trichloromonas</taxon>
    </lineage>
</organism>
<keyword evidence="1 3" id="KW-0808">Transferase</keyword>
<sequence length="195" mass="21292">MWDQRYAADEYVYGKKPNDFLAEVSGRLAPGKVLCLAEGEGRNAVFLAGRGHAVTAVDASAVGLEKARKLAAERGVEIAVRVADLADFAIAPASWDAVVAIFCHLPPDLRRLVHRRVVDGLRPGGRFILEAYTPRQLQFKTGGPPTAELLMTLADLKEELTGLDFEIAEEIERDIHEGHCHFGRGAVARILGRKP</sequence>
<dbReference type="PANTHER" id="PTHR43861:SF3">
    <property type="entry name" value="PUTATIVE (AFU_ORTHOLOGUE AFUA_2G14390)-RELATED"/>
    <property type="match status" value="1"/>
</dbReference>
<keyword evidence="3" id="KW-0489">Methyltransferase</keyword>
<dbReference type="AlphaFoldDB" id="A0A550J7A0"/>
<proteinExistence type="predicted"/>
<comment type="caution">
    <text evidence="3">The sequence shown here is derived from an EMBL/GenBank/DDBJ whole genome shotgun (WGS) entry which is preliminary data.</text>
</comment>
<dbReference type="OrthoDB" id="5298787at2"/>
<dbReference type="SUPFAM" id="SSF53335">
    <property type="entry name" value="S-adenosyl-L-methionine-dependent methyltransferases"/>
    <property type="match status" value="1"/>
</dbReference>
<dbReference type="GO" id="GO:0008168">
    <property type="term" value="F:methyltransferase activity"/>
    <property type="evidence" value="ECO:0007669"/>
    <property type="project" value="UniProtKB-KW"/>
</dbReference>
<protein>
    <submittedName>
        <fullName evidence="3">Class I SAM-dependent methyltransferase</fullName>
    </submittedName>
</protein>